<evidence type="ECO:0000256" key="8">
    <source>
        <dbReference type="ARBA" id="ARBA00023159"/>
    </source>
</evidence>
<evidence type="ECO:0000256" key="9">
    <source>
        <dbReference type="ARBA" id="ARBA00023242"/>
    </source>
</evidence>
<comment type="similarity">
    <text evidence="2">Belongs to the SHI protein family.</text>
</comment>
<feature type="compositionally biased region" description="Low complexity" evidence="11">
    <location>
        <begin position="207"/>
        <end position="219"/>
    </location>
</feature>
<comment type="caution">
    <text evidence="12">The sequence shown here is derived from an EMBL/GenBank/DDBJ whole genome shotgun (WGS) entry which is preliminary data.</text>
</comment>
<evidence type="ECO:0000313" key="13">
    <source>
        <dbReference type="Proteomes" id="UP000288805"/>
    </source>
</evidence>
<dbReference type="PANTHER" id="PTHR31604:SF28">
    <property type="entry name" value="PROTEIN SHI RELATED SEQUENCE 6"/>
    <property type="match status" value="1"/>
</dbReference>
<feature type="region of interest" description="Disordered" evidence="11">
    <location>
        <begin position="188"/>
        <end position="241"/>
    </location>
</feature>
<accession>A0A438GB17</accession>
<evidence type="ECO:0000256" key="5">
    <source>
        <dbReference type="ARBA" id="ARBA00022833"/>
    </source>
</evidence>
<proteinExistence type="inferred from homology"/>
<dbReference type="GO" id="GO:0046872">
    <property type="term" value="F:metal ion binding"/>
    <property type="evidence" value="ECO:0007669"/>
    <property type="project" value="UniProtKB-KW"/>
</dbReference>
<organism evidence="12 13">
    <name type="scientific">Vitis vinifera</name>
    <name type="common">Grape</name>
    <dbReference type="NCBI Taxonomy" id="29760"/>
    <lineage>
        <taxon>Eukaryota</taxon>
        <taxon>Viridiplantae</taxon>
        <taxon>Streptophyta</taxon>
        <taxon>Embryophyta</taxon>
        <taxon>Tracheophyta</taxon>
        <taxon>Spermatophyta</taxon>
        <taxon>Magnoliopsida</taxon>
        <taxon>eudicotyledons</taxon>
        <taxon>Gunneridae</taxon>
        <taxon>Pentapetalae</taxon>
        <taxon>rosids</taxon>
        <taxon>Vitales</taxon>
        <taxon>Vitaceae</taxon>
        <taxon>Viteae</taxon>
        <taxon>Vitis</taxon>
    </lineage>
</organism>
<keyword evidence="9" id="KW-0539">Nucleus</keyword>
<protein>
    <submittedName>
        <fullName evidence="12">Protein lateral root PRIMORDIUM 1</fullName>
    </submittedName>
</protein>
<evidence type="ECO:0000256" key="3">
    <source>
        <dbReference type="ARBA" id="ARBA00022473"/>
    </source>
</evidence>
<evidence type="ECO:0000256" key="7">
    <source>
        <dbReference type="ARBA" id="ARBA00023125"/>
    </source>
</evidence>
<dbReference type="Proteomes" id="UP000288805">
    <property type="component" value="Unassembled WGS sequence"/>
</dbReference>
<evidence type="ECO:0000313" key="12">
    <source>
        <dbReference type="EMBL" id="RVW69371.1"/>
    </source>
</evidence>
<dbReference type="NCBIfam" id="TIGR01624">
    <property type="entry name" value="LRP1_Cterm"/>
    <property type="match status" value="1"/>
</dbReference>
<keyword evidence="6" id="KW-0073">Auxin biosynthesis</keyword>
<keyword evidence="4" id="KW-0479">Metal-binding</keyword>
<dbReference type="AlphaFoldDB" id="A0A438GB17"/>
<keyword evidence="8" id="KW-0010">Activator</keyword>
<evidence type="ECO:0000256" key="6">
    <source>
        <dbReference type="ARBA" id="ARBA00023070"/>
    </source>
</evidence>
<evidence type="ECO:0000256" key="1">
    <source>
        <dbReference type="ARBA" id="ARBA00004123"/>
    </source>
</evidence>
<evidence type="ECO:0000256" key="4">
    <source>
        <dbReference type="ARBA" id="ARBA00022723"/>
    </source>
</evidence>
<reference evidence="12 13" key="1">
    <citation type="journal article" date="2018" name="PLoS Genet.">
        <title>Population sequencing reveals clonal diversity and ancestral inbreeding in the grapevine cultivar Chardonnay.</title>
        <authorList>
            <person name="Roach M.J."/>
            <person name="Johnson D.L."/>
            <person name="Bohlmann J."/>
            <person name="van Vuuren H.J."/>
            <person name="Jones S.J."/>
            <person name="Pretorius I.S."/>
            <person name="Schmidt S.A."/>
            <person name="Borneman A.R."/>
        </authorList>
    </citation>
    <scope>NUCLEOTIDE SEQUENCE [LARGE SCALE GENOMIC DNA]</scope>
    <source>
        <strain evidence="13">cv. Chardonnay</strain>
        <tissue evidence="12">Leaf</tissue>
    </source>
</reference>
<dbReference type="NCBIfam" id="TIGR01623">
    <property type="entry name" value="put_zinc_LRP1"/>
    <property type="match status" value="1"/>
</dbReference>
<dbReference type="EMBL" id="QGNW01000500">
    <property type="protein sequence ID" value="RVW69371.1"/>
    <property type="molecule type" value="Genomic_DNA"/>
</dbReference>
<gene>
    <name evidence="12" type="primary">LRP1_2</name>
    <name evidence="12" type="ORF">CK203_054857</name>
</gene>
<name>A0A438GB17_VITVI</name>
<feature type="compositionally biased region" description="Polar residues" evidence="11">
    <location>
        <begin position="220"/>
        <end position="235"/>
    </location>
</feature>
<keyword evidence="10" id="KW-0927">Auxin signaling pathway</keyword>
<keyword evidence="3" id="KW-0217">Developmental protein</keyword>
<evidence type="ECO:0000256" key="10">
    <source>
        <dbReference type="ARBA" id="ARBA00023294"/>
    </source>
</evidence>
<dbReference type="Pfam" id="PF05142">
    <property type="entry name" value="DUF702"/>
    <property type="match status" value="1"/>
</dbReference>
<sequence>METEEGEKTGISCTEKMIAVGERERGSRGQKSIVATTRTRLLPHSPPSGAPLVWPPPPPSSTTTTHLLNYTFPTNPNMLTTALGVGLGVFPLFATTPTSTTCAAPLLPPKHTLNDEDNDGDSVNLEDGEGSMRACVDCGNKAKRDCSYRMCRTCCKGRGYDCATHVKSTWVPAARRRERQAAVAAFVAGGGSSGSSSAVAKRPRLGSTQAATASHTSTSLPNTPRSFDATSTHQDASFKESLPRQVRAPAVFRCIRVTAIEDGQNEYVYQAMVKINGHVFKGFLYDQGVNEKGSYPCISELQLETNASGRNVDSSSPILHKADAYDASGCRGLLGGIPYCNSMI</sequence>
<dbReference type="InterPro" id="IPR007818">
    <property type="entry name" value="SHI"/>
</dbReference>
<evidence type="ECO:0000256" key="2">
    <source>
        <dbReference type="ARBA" id="ARBA00006911"/>
    </source>
</evidence>
<dbReference type="GO" id="GO:0009851">
    <property type="term" value="P:auxin biosynthetic process"/>
    <property type="evidence" value="ECO:0007669"/>
    <property type="project" value="UniProtKB-KW"/>
</dbReference>
<dbReference type="InterPro" id="IPR006510">
    <property type="entry name" value="Znf_LRP1"/>
</dbReference>
<evidence type="ECO:0000256" key="11">
    <source>
        <dbReference type="SAM" id="MobiDB-lite"/>
    </source>
</evidence>
<keyword evidence="5" id="KW-0862">Zinc</keyword>
<dbReference type="GO" id="GO:0005634">
    <property type="term" value="C:nucleus"/>
    <property type="evidence" value="ECO:0007669"/>
    <property type="project" value="UniProtKB-SubCell"/>
</dbReference>
<dbReference type="GO" id="GO:0003677">
    <property type="term" value="F:DNA binding"/>
    <property type="evidence" value="ECO:0007669"/>
    <property type="project" value="UniProtKB-KW"/>
</dbReference>
<comment type="subcellular location">
    <subcellularLocation>
        <location evidence="1">Nucleus</location>
    </subcellularLocation>
</comment>
<dbReference type="InterPro" id="IPR006511">
    <property type="entry name" value="SHI_C"/>
</dbReference>
<dbReference type="GO" id="GO:0003700">
    <property type="term" value="F:DNA-binding transcription factor activity"/>
    <property type="evidence" value="ECO:0007669"/>
    <property type="project" value="InterPro"/>
</dbReference>
<dbReference type="GO" id="GO:0009734">
    <property type="term" value="P:auxin-activated signaling pathway"/>
    <property type="evidence" value="ECO:0007669"/>
    <property type="project" value="UniProtKB-KW"/>
</dbReference>
<dbReference type="PANTHER" id="PTHR31604">
    <property type="entry name" value="PROTEIN LATERAL ROOT PRIMORDIUM 1"/>
    <property type="match status" value="1"/>
</dbReference>
<keyword evidence="7" id="KW-0238">DNA-binding</keyword>